<dbReference type="InterPro" id="IPR004788">
    <property type="entry name" value="Ribose5P_isomerase_type_A"/>
</dbReference>
<dbReference type="InterPro" id="IPR050262">
    <property type="entry name" value="Ribose-5P_isomerase"/>
</dbReference>
<evidence type="ECO:0008006" key="5">
    <source>
        <dbReference type="Google" id="ProtNLM"/>
    </source>
</evidence>
<dbReference type="SMR" id="A0A2G3A0R0"/>
<dbReference type="EMBL" id="AYRZ02000003">
    <property type="protein sequence ID" value="PHT87781.1"/>
    <property type="molecule type" value="Genomic_DNA"/>
</dbReference>
<dbReference type="Pfam" id="PF06026">
    <property type="entry name" value="Rib_5-P_isom_A"/>
    <property type="match status" value="1"/>
</dbReference>
<protein>
    <recommendedName>
        <fullName evidence="5">Ribose-5-phosphate isomerase</fullName>
    </recommendedName>
</protein>
<dbReference type="PANTHER" id="PTHR43748:SF3">
    <property type="entry name" value="RIBOSE-5-PHOSPHATE ISOMERASE 3, CHLOROPLASTIC-RELATED"/>
    <property type="match status" value="1"/>
</dbReference>
<dbReference type="STRING" id="4072.A0A2G3A0R0"/>
<evidence type="ECO:0000256" key="2">
    <source>
        <dbReference type="ARBA" id="ARBA00004921"/>
    </source>
</evidence>
<organism evidence="3 4">
    <name type="scientific">Capsicum annuum</name>
    <name type="common">Capsicum pepper</name>
    <dbReference type="NCBI Taxonomy" id="4072"/>
    <lineage>
        <taxon>Eukaryota</taxon>
        <taxon>Viridiplantae</taxon>
        <taxon>Streptophyta</taxon>
        <taxon>Embryophyta</taxon>
        <taxon>Tracheophyta</taxon>
        <taxon>Spermatophyta</taxon>
        <taxon>Magnoliopsida</taxon>
        <taxon>eudicotyledons</taxon>
        <taxon>Gunneridae</taxon>
        <taxon>Pentapetalae</taxon>
        <taxon>asterids</taxon>
        <taxon>lamiids</taxon>
        <taxon>Solanales</taxon>
        <taxon>Solanaceae</taxon>
        <taxon>Solanoideae</taxon>
        <taxon>Capsiceae</taxon>
        <taxon>Capsicum</taxon>
    </lineage>
</organism>
<dbReference type="Gramene" id="PHT87781">
    <property type="protein sequence ID" value="PHT87781"/>
    <property type="gene ID" value="T459_09887"/>
</dbReference>
<comment type="pathway">
    <text evidence="2">Carbohydrate degradation.</text>
</comment>
<reference evidence="3 4" key="1">
    <citation type="journal article" date="2014" name="Nat. Genet.">
        <title>Genome sequence of the hot pepper provides insights into the evolution of pungency in Capsicum species.</title>
        <authorList>
            <person name="Kim S."/>
            <person name="Park M."/>
            <person name="Yeom S.I."/>
            <person name="Kim Y.M."/>
            <person name="Lee J.M."/>
            <person name="Lee H.A."/>
            <person name="Seo E."/>
            <person name="Choi J."/>
            <person name="Cheong K."/>
            <person name="Kim K.T."/>
            <person name="Jung K."/>
            <person name="Lee G.W."/>
            <person name="Oh S.K."/>
            <person name="Bae C."/>
            <person name="Kim S.B."/>
            <person name="Lee H.Y."/>
            <person name="Kim S.Y."/>
            <person name="Kim M.S."/>
            <person name="Kang B.C."/>
            <person name="Jo Y.D."/>
            <person name="Yang H.B."/>
            <person name="Jeong H.J."/>
            <person name="Kang W.H."/>
            <person name="Kwon J.K."/>
            <person name="Shin C."/>
            <person name="Lim J.Y."/>
            <person name="Park J.H."/>
            <person name="Huh J.H."/>
            <person name="Kim J.S."/>
            <person name="Kim B.D."/>
            <person name="Cohen O."/>
            <person name="Paran I."/>
            <person name="Suh M.C."/>
            <person name="Lee S.B."/>
            <person name="Kim Y.K."/>
            <person name="Shin Y."/>
            <person name="Noh S.J."/>
            <person name="Park J."/>
            <person name="Seo Y.S."/>
            <person name="Kwon S.Y."/>
            <person name="Kim H.A."/>
            <person name="Park J.M."/>
            <person name="Kim H.J."/>
            <person name="Choi S.B."/>
            <person name="Bosland P.W."/>
            <person name="Reeves G."/>
            <person name="Jo S.H."/>
            <person name="Lee B.W."/>
            <person name="Cho H.T."/>
            <person name="Choi H.S."/>
            <person name="Lee M.S."/>
            <person name="Yu Y."/>
            <person name="Do Choi Y."/>
            <person name="Park B.S."/>
            <person name="van Deynze A."/>
            <person name="Ashrafi H."/>
            <person name="Hill T."/>
            <person name="Kim W.T."/>
            <person name="Pai H.S."/>
            <person name="Ahn H.K."/>
            <person name="Yeam I."/>
            <person name="Giovannoni J.J."/>
            <person name="Rose J.K."/>
            <person name="Sorensen I."/>
            <person name="Lee S.J."/>
            <person name="Kim R.W."/>
            <person name="Choi I.Y."/>
            <person name="Choi B.S."/>
            <person name="Lim J.S."/>
            <person name="Lee Y.H."/>
            <person name="Choi D."/>
        </authorList>
    </citation>
    <scope>NUCLEOTIDE SEQUENCE [LARGE SCALE GENOMIC DNA]</scope>
    <source>
        <strain evidence="4">cv. CM334</strain>
    </source>
</reference>
<keyword evidence="4" id="KW-1185">Reference proteome</keyword>
<name>A0A2G3A0R0_CAPAN</name>
<gene>
    <name evidence="3" type="ORF">T459_09887</name>
</gene>
<dbReference type="PANTHER" id="PTHR43748">
    <property type="entry name" value="RIBOSE-5-PHOSPHATE ISOMERASE 3, CHLOROPLASTIC-RELATED"/>
    <property type="match status" value="1"/>
</dbReference>
<dbReference type="Proteomes" id="UP000222542">
    <property type="component" value="Unassembled WGS sequence"/>
</dbReference>
<dbReference type="GO" id="GO:0004751">
    <property type="term" value="F:ribose-5-phosphate isomerase activity"/>
    <property type="evidence" value="ECO:0007669"/>
    <property type="project" value="UniProtKB-EC"/>
</dbReference>
<evidence type="ECO:0000256" key="1">
    <source>
        <dbReference type="ARBA" id="ARBA00001713"/>
    </source>
</evidence>
<evidence type="ECO:0000313" key="4">
    <source>
        <dbReference type="Proteomes" id="UP000222542"/>
    </source>
</evidence>
<reference evidence="3 4" key="2">
    <citation type="journal article" date="2017" name="Genome Biol.">
        <title>New reference genome sequences of hot pepper reveal the massive evolution of plant disease-resistance genes by retroduplication.</title>
        <authorList>
            <person name="Kim S."/>
            <person name="Park J."/>
            <person name="Yeom S.I."/>
            <person name="Kim Y.M."/>
            <person name="Seo E."/>
            <person name="Kim K.T."/>
            <person name="Kim M.S."/>
            <person name="Lee J.M."/>
            <person name="Cheong K."/>
            <person name="Shin H.S."/>
            <person name="Kim S.B."/>
            <person name="Han K."/>
            <person name="Lee J."/>
            <person name="Park M."/>
            <person name="Lee H.A."/>
            <person name="Lee H.Y."/>
            <person name="Lee Y."/>
            <person name="Oh S."/>
            <person name="Lee J.H."/>
            <person name="Choi E."/>
            <person name="Choi E."/>
            <person name="Lee S.E."/>
            <person name="Jeon J."/>
            <person name="Kim H."/>
            <person name="Choi G."/>
            <person name="Song H."/>
            <person name="Lee J."/>
            <person name="Lee S.C."/>
            <person name="Kwon J.K."/>
            <person name="Lee H.Y."/>
            <person name="Koo N."/>
            <person name="Hong Y."/>
            <person name="Kim R.W."/>
            <person name="Kang W.H."/>
            <person name="Huh J.H."/>
            <person name="Kang B.C."/>
            <person name="Yang T.J."/>
            <person name="Lee Y.H."/>
            <person name="Bennetzen J.L."/>
            <person name="Choi D."/>
        </authorList>
    </citation>
    <scope>NUCLEOTIDE SEQUENCE [LARGE SCALE GENOMIC DNA]</scope>
    <source>
        <strain evidence="4">cv. CM334</strain>
    </source>
</reference>
<proteinExistence type="predicted"/>
<accession>A0A2G3A0R0</accession>
<comment type="caution">
    <text evidence="3">The sequence shown here is derived from an EMBL/GenBank/DDBJ whole genome shotgun (WGS) entry which is preliminary data.</text>
</comment>
<sequence>MVEVASEKFVVVVDDSKLVSDLGGSGLTMLVEMVQTPIKDSVAAGKEIMAFEGVVEHGLFLDMTIVVIIAGKEGVSVKSK</sequence>
<evidence type="ECO:0000313" key="3">
    <source>
        <dbReference type="EMBL" id="PHT87781.1"/>
    </source>
</evidence>
<dbReference type="AlphaFoldDB" id="A0A2G3A0R0"/>
<comment type="catalytic activity">
    <reaction evidence="1">
        <text>aldehydo-D-ribose 5-phosphate = D-ribulose 5-phosphate</text>
        <dbReference type="Rhea" id="RHEA:14657"/>
        <dbReference type="ChEBI" id="CHEBI:58121"/>
        <dbReference type="ChEBI" id="CHEBI:58273"/>
        <dbReference type="EC" id="5.3.1.6"/>
    </reaction>
</comment>
<dbReference type="GO" id="GO:0009052">
    <property type="term" value="P:pentose-phosphate shunt, non-oxidative branch"/>
    <property type="evidence" value="ECO:0007669"/>
    <property type="project" value="InterPro"/>
</dbReference>